<keyword evidence="3" id="KW-1185">Reference proteome</keyword>
<organism evidence="2 3">
    <name type="scientific">Allocatelliglobosispora scoriae</name>
    <dbReference type="NCBI Taxonomy" id="643052"/>
    <lineage>
        <taxon>Bacteria</taxon>
        <taxon>Bacillati</taxon>
        <taxon>Actinomycetota</taxon>
        <taxon>Actinomycetes</taxon>
        <taxon>Micromonosporales</taxon>
        <taxon>Micromonosporaceae</taxon>
        <taxon>Allocatelliglobosispora</taxon>
    </lineage>
</organism>
<proteinExistence type="predicted"/>
<gene>
    <name evidence="2" type="ORF">F4553_006944</name>
</gene>
<reference evidence="2 3" key="1">
    <citation type="submission" date="2020-08" db="EMBL/GenBank/DDBJ databases">
        <title>Sequencing the genomes of 1000 actinobacteria strains.</title>
        <authorList>
            <person name="Klenk H.-P."/>
        </authorList>
    </citation>
    <scope>NUCLEOTIDE SEQUENCE [LARGE SCALE GENOMIC DNA]</scope>
    <source>
        <strain evidence="2 3">DSM 45362</strain>
    </source>
</reference>
<evidence type="ECO:0000256" key="1">
    <source>
        <dbReference type="SAM" id="MobiDB-lite"/>
    </source>
</evidence>
<evidence type="ECO:0000313" key="3">
    <source>
        <dbReference type="Proteomes" id="UP000587527"/>
    </source>
</evidence>
<evidence type="ECO:0000313" key="2">
    <source>
        <dbReference type="EMBL" id="MBB5873510.1"/>
    </source>
</evidence>
<feature type="region of interest" description="Disordered" evidence="1">
    <location>
        <begin position="38"/>
        <end position="99"/>
    </location>
</feature>
<name>A0A841C3H9_9ACTN</name>
<protein>
    <submittedName>
        <fullName evidence="2">Uncharacterized protein</fullName>
    </submittedName>
</protein>
<sequence length="99" mass="10249">MITCQPAAANIFSSFPAAMVGTTRSSDWRLRSTIQTISPSSATDGSRIASQIAPSSSSASPTRENCRPVPAPPIDASTKRRAIAPQIGAVAPIPTDPVE</sequence>
<feature type="compositionally biased region" description="Low complexity" evidence="1">
    <location>
        <begin position="46"/>
        <end position="61"/>
    </location>
</feature>
<dbReference type="AlphaFoldDB" id="A0A841C3H9"/>
<comment type="caution">
    <text evidence="2">The sequence shown here is derived from an EMBL/GenBank/DDBJ whole genome shotgun (WGS) entry which is preliminary data.</text>
</comment>
<accession>A0A841C3H9</accession>
<dbReference type="EMBL" id="JACHMN010000003">
    <property type="protein sequence ID" value="MBB5873510.1"/>
    <property type="molecule type" value="Genomic_DNA"/>
</dbReference>
<dbReference type="Proteomes" id="UP000587527">
    <property type="component" value="Unassembled WGS sequence"/>
</dbReference>